<proteinExistence type="inferred from homology"/>
<dbReference type="GO" id="GO:0006241">
    <property type="term" value="P:CTP biosynthetic process"/>
    <property type="evidence" value="ECO:0007669"/>
    <property type="project" value="InterPro"/>
</dbReference>
<name>A0A8C6BD77_MONMO</name>
<evidence type="ECO:0000256" key="12">
    <source>
        <dbReference type="ARBA" id="ARBA00022842"/>
    </source>
</evidence>
<keyword evidence="12" id="KW-0460">Magnesium</keyword>
<reference evidence="22" key="2">
    <citation type="submission" date="2025-09" db="UniProtKB">
        <authorList>
            <consortium name="Ensembl"/>
        </authorList>
    </citation>
    <scope>IDENTIFICATION</scope>
</reference>
<organism evidence="22 23">
    <name type="scientific">Monodon monoceros</name>
    <name type="common">Narwhal</name>
    <name type="synonym">Ceratodon monodon</name>
    <dbReference type="NCBI Taxonomy" id="40151"/>
    <lineage>
        <taxon>Eukaryota</taxon>
        <taxon>Metazoa</taxon>
        <taxon>Chordata</taxon>
        <taxon>Craniata</taxon>
        <taxon>Vertebrata</taxon>
        <taxon>Euteleostomi</taxon>
        <taxon>Mammalia</taxon>
        <taxon>Eutheria</taxon>
        <taxon>Laurasiatheria</taxon>
        <taxon>Artiodactyla</taxon>
        <taxon>Whippomorpha</taxon>
        <taxon>Cetacea</taxon>
        <taxon>Odontoceti</taxon>
        <taxon>Monodontidae</taxon>
        <taxon>Monodon</taxon>
    </lineage>
</organism>
<dbReference type="GO" id="GO:0046872">
    <property type="term" value="F:metal ion binding"/>
    <property type="evidence" value="ECO:0007669"/>
    <property type="project" value="UniProtKB-KW"/>
</dbReference>
<dbReference type="GO" id="GO:0006183">
    <property type="term" value="P:GTP biosynthetic process"/>
    <property type="evidence" value="ECO:0007669"/>
    <property type="project" value="InterPro"/>
</dbReference>
<dbReference type="EC" id="2.7.4.6" evidence="6"/>
<evidence type="ECO:0000256" key="17">
    <source>
        <dbReference type="ARBA" id="ARBA00078880"/>
    </source>
</evidence>
<sequence length="184" mass="20193">VPLMGCTRLWRLVCSLPVLGHTCLCVPAQKGPPGPGAILVKVKPDGLQQWLLGIVIQGFESRVLGLVGTKTLQAPDSILAEAYHYQEEALLPSPHQLHELWPLVPMVWQDPHVVYTTRAMIGNSNSAEAAPGVNTRGLGTSSRPVPCVGAQREIHLWFRSRELVDWAKEGNHSNIYSAQTLRLL</sequence>
<comment type="catalytic activity">
    <reaction evidence="1">
        <text>a 2'-deoxyribonucleoside 5'-diphosphate + ATP = a 2'-deoxyribonucleoside 5'-triphosphate + ADP</text>
        <dbReference type="Rhea" id="RHEA:44640"/>
        <dbReference type="ChEBI" id="CHEBI:30616"/>
        <dbReference type="ChEBI" id="CHEBI:61560"/>
        <dbReference type="ChEBI" id="CHEBI:73316"/>
        <dbReference type="ChEBI" id="CHEBI:456216"/>
        <dbReference type="EC" id="2.7.4.6"/>
    </reaction>
</comment>
<dbReference type="GO" id="GO:0005759">
    <property type="term" value="C:mitochondrial matrix"/>
    <property type="evidence" value="ECO:0007669"/>
    <property type="project" value="UniProtKB-SubCell"/>
</dbReference>
<evidence type="ECO:0000256" key="8">
    <source>
        <dbReference type="ARBA" id="ARBA00022723"/>
    </source>
</evidence>
<dbReference type="Proteomes" id="UP000694561">
    <property type="component" value="Unplaced"/>
</dbReference>
<evidence type="ECO:0000256" key="9">
    <source>
        <dbReference type="ARBA" id="ARBA00022741"/>
    </source>
</evidence>
<keyword evidence="8" id="KW-0479">Metal-binding</keyword>
<comment type="subunit">
    <text evidence="15">Homohexamer. Interacts with OPA1. Interacts with CAPN8.</text>
</comment>
<evidence type="ECO:0000256" key="18">
    <source>
        <dbReference type="PROSITE-ProRule" id="PRU00706"/>
    </source>
</evidence>
<keyword evidence="11" id="KW-0067">ATP-binding</keyword>
<dbReference type="Pfam" id="PF00334">
    <property type="entry name" value="NDK"/>
    <property type="match status" value="1"/>
</dbReference>
<keyword evidence="7" id="KW-0808">Transferase</keyword>
<evidence type="ECO:0000256" key="2">
    <source>
        <dbReference type="ARBA" id="ARBA00000937"/>
    </source>
</evidence>
<keyword evidence="13" id="KW-0546">Nucleotide metabolism</keyword>
<comment type="subcellular location">
    <subcellularLocation>
        <location evidence="14">Mitochondrion intermembrane space</location>
        <topology evidence="14">Peripheral membrane protein</topology>
    </subcellularLocation>
    <subcellularLocation>
        <location evidence="4">Mitochondrion matrix</location>
    </subcellularLocation>
</comment>
<feature type="chain" id="PRO_5034877353" description="Nucleoside diphosphate kinase, mitochondrial" evidence="20">
    <location>
        <begin position="26"/>
        <end position="184"/>
    </location>
</feature>
<dbReference type="SUPFAM" id="SSF54919">
    <property type="entry name" value="Nucleoside diphosphate kinase, NDK"/>
    <property type="match status" value="1"/>
</dbReference>
<comment type="cofactor">
    <cofactor evidence="3">
        <name>Mg(2+)</name>
        <dbReference type="ChEBI" id="CHEBI:18420"/>
    </cofactor>
</comment>
<comment type="similarity">
    <text evidence="5 18 19">Belongs to the NDK family.</text>
</comment>
<evidence type="ECO:0000313" key="23">
    <source>
        <dbReference type="Proteomes" id="UP000694561"/>
    </source>
</evidence>
<dbReference type="InterPro" id="IPR034907">
    <property type="entry name" value="NDK-like_dom"/>
</dbReference>
<evidence type="ECO:0000256" key="19">
    <source>
        <dbReference type="RuleBase" id="RU004011"/>
    </source>
</evidence>
<accession>A0A8C6BD77</accession>
<dbReference type="SMART" id="SM00562">
    <property type="entry name" value="NDK"/>
    <property type="match status" value="1"/>
</dbReference>
<dbReference type="GeneTree" id="ENSGT00940000160286"/>
<evidence type="ECO:0000256" key="14">
    <source>
        <dbReference type="ARBA" id="ARBA00060410"/>
    </source>
</evidence>
<evidence type="ECO:0000256" key="16">
    <source>
        <dbReference type="ARBA" id="ARBA00068134"/>
    </source>
</evidence>
<keyword evidence="20" id="KW-0732">Signal</keyword>
<dbReference type="AlphaFoldDB" id="A0A8C6BD77"/>
<dbReference type="Ensembl" id="ENSMMNT00015016202.1">
    <property type="protein sequence ID" value="ENSMMNP00015014777.1"/>
    <property type="gene ID" value="ENSMMNG00015010903.1"/>
</dbReference>
<evidence type="ECO:0000256" key="11">
    <source>
        <dbReference type="ARBA" id="ARBA00022840"/>
    </source>
</evidence>
<evidence type="ECO:0000256" key="10">
    <source>
        <dbReference type="ARBA" id="ARBA00022777"/>
    </source>
</evidence>
<evidence type="ECO:0000313" key="22">
    <source>
        <dbReference type="Ensembl" id="ENSMMNP00015014777.1"/>
    </source>
</evidence>
<dbReference type="PANTHER" id="PTHR11349">
    <property type="entry name" value="NUCLEOSIDE DIPHOSPHATE KINASE"/>
    <property type="match status" value="1"/>
</dbReference>
<dbReference type="FunFam" id="3.30.70.141:FF:000017">
    <property type="entry name" value="Nucleoside diphosphate kinase"/>
    <property type="match status" value="1"/>
</dbReference>
<feature type="signal peptide" evidence="20">
    <location>
        <begin position="1"/>
        <end position="25"/>
    </location>
</feature>
<dbReference type="Gene3D" id="3.30.70.141">
    <property type="entry name" value="Nucleoside diphosphate kinase-like domain"/>
    <property type="match status" value="1"/>
</dbReference>
<evidence type="ECO:0000259" key="21">
    <source>
        <dbReference type="SMART" id="SM00562"/>
    </source>
</evidence>
<evidence type="ECO:0000256" key="15">
    <source>
        <dbReference type="ARBA" id="ARBA00062505"/>
    </source>
</evidence>
<dbReference type="PROSITE" id="PS51374">
    <property type="entry name" value="NDPK_LIKE"/>
    <property type="match status" value="1"/>
</dbReference>
<dbReference type="InterPro" id="IPR036850">
    <property type="entry name" value="NDK-like_dom_sf"/>
</dbReference>
<keyword evidence="10" id="KW-0418">Kinase</keyword>
<evidence type="ECO:0000256" key="4">
    <source>
        <dbReference type="ARBA" id="ARBA00004305"/>
    </source>
</evidence>
<protein>
    <recommendedName>
        <fullName evidence="16">Nucleoside diphosphate kinase, mitochondrial</fullName>
        <ecNumber evidence="6">2.7.4.6</ecNumber>
    </recommendedName>
    <alternativeName>
        <fullName evidence="17">Nucleoside diphosphate kinase D</fullName>
    </alternativeName>
</protein>
<evidence type="ECO:0000256" key="1">
    <source>
        <dbReference type="ARBA" id="ARBA00000082"/>
    </source>
</evidence>
<reference evidence="22" key="1">
    <citation type="submission" date="2025-08" db="UniProtKB">
        <authorList>
            <consortium name="Ensembl"/>
        </authorList>
    </citation>
    <scope>IDENTIFICATION</scope>
</reference>
<keyword evidence="23" id="KW-1185">Reference proteome</keyword>
<evidence type="ECO:0000256" key="3">
    <source>
        <dbReference type="ARBA" id="ARBA00001946"/>
    </source>
</evidence>
<evidence type="ECO:0000256" key="7">
    <source>
        <dbReference type="ARBA" id="ARBA00022679"/>
    </source>
</evidence>
<evidence type="ECO:0000256" key="5">
    <source>
        <dbReference type="ARBA" id="ARBA00008142"/>
    </source>
</evidence>
<dbReference type="GO" id="GO:0005524">
    <property type="term" value="F:ATP binding"/>
    <property type="evidence" value="ECO:0007669"/>
    <property type="project" value="UniProtKB-KW"/>
</dbReference>
<keyword evidence="9" id="KW-0547">Nucleotide-binding</keyword>
<feature type="domain" description="Nucleoside diphosphate kinase-like" evidence="21">
    <location>
        <begin position="39"/>
        <end position="165"/>
    </location>
</feature>
<comment type="catalytic activity">
    <reaction evidence="2">
        <text>a ribonucleoside 5'-diphosphate + ATP = a ribonucleoside 5'-triphosphate + ADP</text>
        <dbReference type="Rhea" id="RHEA:18113"/>
        <dbReference type="ChEBI" id="CHEBI:30616"/>
        <dbReference type="ChEBI" id="CHEBI:57930"/>
        <dbReference type="ChEBI" id="CHEBI:61557"/>
        <dbReference type="ChEBI" id="CHEBI:456216"/>
        <dbReference type="EC" id="2.7.4.6"/>
    </reaction>
</comment>
<dbReference type="GO" id="GO:0006228">
    <property type="term" value="P:UTP biosynthetic process"/>
    <property type="evidence" value="ECO:0007669"/>
    <property type="project" value="InterPro"/>
</dbReference>
<evidence type="ECO:0000256" key="20">
    <source>
        <dbReference type="SAM" id="SignalP"/>
    </source>
</evidence>
<dbReference type="PRINTS" id="PR01243">
    <property type="entry name" value="NUCDPKINASE"/>
</dbReference>
<dbReference type="GO" id="GO:0004550">
    <property type="term" value="F:nucleoside diphosphate kinase activity"/>
    <property type="evidence" value="ECO:0007669"/>
    <property type="project" value="UniProtKB-EC"/>
</dbReference>
<evidence type="ECO:0000256" key="6">
    <source>
        <dbReference type="ARBA" id="ARBA00012966"/>
    </source>
</evidence>
<dbReference type="GO" id="GO:0005758">
    <property type="term" value="C:mitochondrial intermembrane space"/>
    <property type="evidence" value="ECO:0007669"/>
    <property type="project" value="UniProtKB-SubCell"/>
</dbReference>
<dbReference type="InterPro" id="IPR001564">
    <property type="entry name" value="Nucleoside_diP_kinase"/>
</dbReference>
<evidence type="ECO:0000256" key="13">
    <source>
        <dbReference type="ARBA" id="ARBA00023080"/>
    </source>
</evidence>
<comment type="caution">
    <text evidence="18">Lacks conserved residue(s) required for the propagation of feature annotation.</text>
</comment>